<dbReference type="SUPFAM" id="SSF158682">
    <property type="entry name" value="TerB-like"/>
    <property type="match status" value="1"/>
</dbReference>
<gene>
    <name evidence="2" type="ORF">Pla52o_19060</name>
</gene>
<accession>A0A5C6CGF1</accession>
<dbReference type="CDD" id="cd07177">
    <property type="entry name" value="terB_like"/>
    <property type="match status" value="1"/>
</dbReference>
<name>A0A5C6CGF1_9BACT</name>
<sequence>MILIGTMNLTRTRDRGNFYCPACRTPQSFRLRARRPFLTLYFVPTVPIGAAEEFVQCDSCRSTWDQSVLSMDRETHEATVESQFLDEAIRSAVLVVLADGEISENEIDALQTIANHLLEQPIDREELGRLCSIARENKILAKNYVLTTSRGWTQDQRMRALQAMFLAASAEGKLEPKQLEILAEMREILELTDLEYEAAIEEALLWDA</sequence>
<evidence type="ECO:0000259" key="1">
    <source>
        <dbReference type="Pfam" id="PF05099"/>
    </source>
</evidence>
<dbReference type="Gene3D" id="1.10.3680.10">
    <property type="entry name" value="TerB-like"/>
    <property type="match status" value="1"/>
</dbReference>
<evidence type="ECO:0000313" key="3">
    <source>
        <dbReference type="Proteomes" id="UP000316304"/>
    </source>
</evidence>
<dbReference type="EMBL" id="SJPT01000003">
    <property type="protein sequence ID" value="TWU23983.1"/>
    <property type="molecule type" value="Genomic_DNA"/>
</dbReference>
<feature type="domain" description="Co-chaperone DjlA N-terminal" evidence="1">
    <location>
        <begin position="91"/>
        <end position="199"/>
    </location>
</feature>
<keyword evidence="3" id="KW-1185">Reference proteome</keyword>
<protein>
    <submittedName>
        <fullName evidence="2">Tellurite resistance protein TerB</fullName>
    </submittedName>
</protein>
<dbReference type="AlphaFoldDB" id="A0A5C6CGF1"/>
<organism evidence="2 3">
    <name type="scientific">Novipirellula galeiformis</name>
    <dbReference type="NCBI Taxonomy" id="2528004"/>
    <lineage>
        <taxon>Bacteria</taxon>
        <taxon>Pseudomonadati</taxon>
        <taxon>Planctomycetota</taxon>
        <taxon>Planctomycetia</taxon>
        <taxon>Pirellulales</taxon>
        <taxon>Pirellulaceae</taxon>
        <taxon>Novipirellula</taxon>
    </lineage>
</organism>
<comment type="caution">
    <text evidence="2">The sequence shown here is derived from an EMBL/GenBank/DDBJ whole genome shotgun (WGS) entry which is preliminary data.</text>
</comment>
<dbReference type="Proteomes" id="UP000316304">
    <property type="component" value="Unassembled WGS sequence"/>
</dbReference>
<proteinExistence type="predicted"/>
<dbReference type="OrthoDB" id="1261251at2"/>
<dbReference type="InterPro" id="IPR007791">
    <property type="entry name" value="DjlA_N"/>
</dbReference>
<dbReference type="Pfam" id="PF05099">
    <property type="entry name" value="TerB"/>
    <property type="match status" value="1"/>
</dbReference>
<dbReference type="InterPro" id="IPR029024">
    <property type="entry name" value="TerB-like"/>
</dbReference>
<evidence type="ECO:0000313" key="2">
    <source>
        <dbReference type="EMBL" id="TWU23983.1"/>
    </source>
</evidence>
<reference evidence="2 3" key="1">
    <citation type="submission" date="2019-02" db="EMBL/GenBank/DDBJ databases">
        <title>Deep-cultivation of Planctomycetes and their phenomic and genomic characterization uncovers novel biology.</title>
        <authorList>
            <person name="Wiegand S."/>
            <person name="Jogler M."/>
            <person name="Boedeker C."/>
            <person name="Pinto D."/>
            <person name="Vollmers J."/>
            <person name="Rivas-Marin E."/>
            <person name="Kohn T."/>
            <person name="Peeters S.H."/>
            <person name="Heuer A."/>
            <person name="Rast P."/>
            <person name="Oberbeckmann S."/>
            <person name="Bunk B."/>
            <person name="Jeske O."/>
            <person name="Meyerdierks A."/>
            <person name="Storesund J.E."/>
            <person name="Kallscheuer N."/>
            <person name="Luecker S."/>
            <person name="Lage O.M."/>
            <person name="Pohl T."/>
            <person name="Merkel B.J."/>
            <person name="Hornburger P."/>
            <person name="Mueller R.-W."/>
            <person name="Bruemmer F."/>
            <person name="Labrenz M."/>
            <person name="Spormann A.M."/>
            <person name="Op Den Camp H."/>
            <person name="Overmann J."/>
            <person name="Amann R."/>
            <person name="Jetten M.S.M."/>
            <person name="Mascher T."/>
            <person name="Medema M.H."/>
            <person name="Devos D.P."/>
            <person name="Kaster A.-K."/>
            <person name="Ovreas L."/>
            <person name="Rohde M."/>
            <person name="Galperin M.Y."/>
            <person name="Jogler C."/>
        </authorList>
    </citation>
    <scope>NUCLEOTIDE SEQUENCE [LARGE SCALE GENOMIC DNA]</scope>
    <source>
        <strain evidence="2 3">Pla52o</strain>
    </source>
</reference>